<dbReference type="AlphaFoldDB" id="E4XPG5"/>
<proteinExistence type="predicted"/>
<accession>E4XPG5</accession>
<reference evidence="1" key="1">
    <citation type="journal article" date="2010" name="Science">
        <title>Plasticity of animal genome architecture unmasked by rapid evolution of a pelagic tunicate.</title>
        <authorList>
            <person name="Denoeud F."/>
            <person name="Henriet S."/>
            <person name="Mungpakdee S."/>
            <person name="Aury J.M."/>
            <person name="Da Silva C."/>
            <person name="Brinkmann H."/>
            <person name="Mikhaleva J."/>
            <person name="Olsen L.C."/>
            <person name="Jubin C."/>
            <person name="Canestro C."/>
            <person name="Bouquet J.M."/>
            <person name="Danks G."/>
            <person name="Poulain J."/>
            <person name="Campsteijn C."/>
            <person name="Adamski M."/>
            <person name="Cross I."/>
            <person name="Yadetie F."/>
            <person name="Muffato M."/>
            <person name="Louis A."/>
            <person name="Butcher S."/>
            <person name="Tsagkogeorga G."/>
            <person name="Konrad A."/>
            <person name="Singh S."/>
            <person name="Jensen M.F."/>
            <person name="Cong E.H."/>
            <person name="Eikeseth-Otteraa H."/>
            <person name="Noel B."/>
            <person name="Anthouard V."/>
            <person name="Porcel B.M."/>
            <person name="Kachouri-Lafond R."/>
            <person name="Nishino A."/>
            <person name="Ugolini M."/>
            <person name="Chourrout P."/>
            <person name="Nishida H."/>
            <person name="Aasland R."/>
            <person name="Huzurbazar S."/>
            <person name="Westhof E."/>
            <person name="Delsuc F."/>
            <person name="Lehrach H."/>
            <person name="Reinhardt R."/>
            <person name="Weissenbach J."/>
            <person name="Roy S.W."/>
            <person name="Artiguenave F."/>
            <person name="Postlethwait J.H."/>
            <person name="Manak J.R."/>
            <person name="Thompson E.M."/>
            <person name="Jaillon O."/>
            <person name="Du Pasquier L."/>
            <person name="Boudinot P."/>
            <person name="Liberles D.A."/>
            <person name="Volff J.N."/>
            <person name="Philippe H."/>
            <person name="Lenhard B."/>
            <person name="Roest Crollius H."/>
            <person name="Wincker P."/>
            <person name="Chourrout D."/>
        </authorList>
    </citation>
    <scope>NUCLEOTIDE SEQUENCE [LARGE SCALE GENOMIC DNA]</scope>
</reference>
<dbReference type="EMBL" id="FN653092">
    <property type="protein sequence ID" value="CBY11753.1"/>
    <property type="molecule type" value="Genomic_DNA"/>
</dbReference>
<gene>
    <name evidence="1" type="ORF">GSOID_T00016931001</name>
</gene>
<protein>
    <submittedName>
        <fullName evidence="1">Uncharacterized protein</fullName>
    </submittedName>
</protein>
<keyword evidence="2" id="KW-1185">Reference proteome</keyword>
<evidence type="ECO:0000313" key="1">
    <source>
        <dbReference type="EMBL" id="CBY11753.1"/>
    </source>
</evidence>
<dbReference type="InParanoid" id="E4XPG5"/>
<name>E4XPG5_OIKDI</name>
<dbReference type="Proteomes" id="UP000001307">
    <property type="component" value="Unassembled WGS sequence"/>
</dbReference>
<organism evidence="1">
    <name type="scientific">Oikopleura dioica</name>
    <name type="common">Tunicate</name>
    <dbReference type="NCBI Taxonomy" id="34765"/>
    <lineage>
        <taxon>Eukaryota</taxon>
        <taxon>Metazoa</taxon>
        <taxon>Chordata</taxon>
        <taxon>Tunicata</taxon>
        <taxon>Appendicularia</taxon>
        <taxon>Copelata</taxon>
        <taxon>Oikopleuridae</taxon>
        <taxon>Oikopleura</taxon>
    </lineage>
</organism>
<evidence type="ECO:0000313" key="2">
    <source>
        <dbReference type="Proteomes" id="UP000001307"/>
    </source>
</evidence>
<dbReference type="OrthoDB" id="10302102at2759"/>
<sequence length="556" mass="62145">MKLLPILYSLTQAQDCNIQKYQGNLRFYGCQVKSPEGLSLVGDNGKEIFNGAKCRRAVCAKTKEVGMDISCTDGKLRGLPKCPDMNYKEANTLLSRLSSSGSSGLSHTSGAVTGQARPTSFPDAILLYGSFTPRNFDANRVKFPVMGVYRKYSQKNIATRYTDDHPVYKHESEPLFLAYYSMNKSWRITSRDNIAKDTAFCQFKADYGMLHDPTNFPTWISRECFMSNEWRPTDLIFADVSSNFRVRQRLCPDGFSGLVSNAHSMGRLEIKINGEGFSKSFTLTKGIENKGLPIEDDFGAVDFDIDDIKSVEGKFQSTDALCLSELTVMKGGKAYNLLTLGHESSRHNKFTIGTTKKSNSWMMAWWDADFWSDAAWPPGKVALVNKQLPKDIKETAFHYFKFVDSFREFWIPRRLETLTNPPPVQTTKRPLYSFAPLAVTKPKTTTTEAPRQVSTTVSASIASSGGWIGTRDYCDLGDLTRLGIHASMCKFTAKNRHLKPSDSSSNQGRFGNTVLNGAQCKFSCADYPRKPFNIPGIRCSCSRPNKFDSLSDMLAS</sequence>